<accession>A0ACB8UIG5</accession>
<gene>
    <name evidence="1" type="ORF">BDY19DRAFT_743</name>
</gene>
<proteinExistence type="predicted"/>
<sequence>MKYVEWDALRSASWALLSSSGSYTGHHHDAGGYFTFVKCETGAKLWCYLRPKVESGEIVSDMNTLVDIIADCLDTNSMGKHAEPVSLVLKPGTILIQPAGCIHLVYTLENSVFTGGHFFMLDGMHFTEVTRACAVATRTDITNAFHPGCIRSLCRIALSIIYNHRQSVLRKPFISLARMLVWSDLYASGDISSKEDPFLYNTESDLELEAARAAVELVLEHNNIRLEDIRPKDLMHREWLASTEAGADWRDPGTETLAVPDKRDLFNAFKGVAL</sequence>
<dbReference type="Proteomes" id="UP001055072">
    <property type="component" value="Unassembled WGS sequence"/>
</dbReference>
<dbReference type="EMBL" id="MU274900">
    <property type="protein sequence ID" value="KAI0094116.1"/>
    <property type="molecule type" value="Genomic_DNA"/>
</dbReference>
<organism evidence="1 2">
    <name type="scientific">Irpex rosettiformis</name>
    <dbReference type="NCBI Taxonomy" id="378272"/>
    <lineage>
        <taxon>Eukaryota</taxon>
        <taxon>Fungi</taxon>
        <taxon>Dikarya</taxon>
        <taxon>Basidiomycota</taxon>
        <taxon>Agaricomycotina</taxon>
        <taxon>Agaricomycetes</taxon>
        <taxon>Polyporales</taxon>
        <taxon>Irpicaceae</taxon>
        <taxon>Irpex</taxon>
    </lineage>
</organism>
<keyword evidence="2" id="KW-1185">Reference proteome</keyword>
<evidence type="ECO:0000313" key="2">
    <source>
        <dbReference type="Proteomes" id="UP001055072"/>
    </source>
</evidence>
<evidence type="ECO:0000313" key="1">
    <source>
        <dbReference type="EMBL" id="KAI0094116.1"/>
    </source>
</evidence>
<name>A0ACB8UIG5_9APHY</name>
<protein>
    <submittedName>
        <fullName evidence="1">Uncharacterized protein</fullName>
    </submittedName>
</protein>
<comment type="caution">
    <text evidence="1">The sequence shown here is derived from an EMBL/GenBank/DDBJ whole genome shotgun (WGS) entry which is preliminary data.</text>
</comment>
<reference evidence="1" key="1">
    <citation type="journal article" date="2021" name="Environ. Microbiol.">
        <title>Gene family expansions and transcriptome signatures uncover fungal adaptations to wood decay.</title>
        <authorList>
            <person name="Hage H."/>
            <person name="Miyauchi S."/>
            <person name="Viragh M."/>
            <person name="Drula E."/>
            <person name="Min B."/>
            <person name="Chaduli D."/>
            <person name="Navarro D."/>
            <person name="Favel A."/>
            <person name="Norest M."/>
            <person name="Lesage-Meessen L."/>
            <person name="Balint B."/>
            <person name="Merenyi Z."/>
            <person name="de Eugenio L."/>
            <person name="Morin E."/>
            <person name="Martinez A.T."/>
            <person name="Baldrian P."/>
            <person name="Stursova M."/>
            <person name="Martinez M.J."/>
            <person name="Novotny C."/>
            <person name="Magnuson J.K."/>
            <person name="Spatafora J.W."/>
            <person name="Maurice S."/>
            <person name="Pangilinan J."/>
            <person name="Andreopoulos W."/>
            <person name="LaButti K."/>
            <person name="Hundley H."/>
            <person name="Na H."/>
            <person name="Kuo A."/>
            <person name="Barry K."/>
            <person name="Lipzen A."/>
            <person name="Henrissat B."/>
            <person name="Riley R."/>
            <person name="Ahrendt S."/>
            <person name="Nagy L.G."/>
            <person name="Grigoriev I.V."/>
            <person name="Martin F."/>
            <person name="Rosso M.N."/>
        </authorList>
    </citation>
    <scope>NUCLEOTIDE SEQUENCE</scope>
    <source>
        <strain evidence="1">CBS 384.51</strain>
    </source>
</reference>